<dbReference type="Proteomes" id="UP001155220">
    <property type="component" value="Unassembled WGS sequence"/>
</dbReference>
<comment type="caution">
    <text evidence="3">The sequence shown here is derived from an EMBL/GenBank/DDBJ whole genome shotgun (WGS) entry which is preliminary data.</text>
</comment>
<proteinExistence type="inferred from homology"/>
<dbReference type="InterPro" id="IPR006016">
    <property type="entry name" value="UspA"/>
</dbReference>
<evidence type="ECO:0000259" key="2">
    <source>
        <dbReference type="Pfam" id="PF00582"/>
    </source>
</evidence>
<dbReference type="AlphaFoldDB" id="A0A9X2KGC1"/>
<reference evidence="3" key="1">
    <citation type="submission" date="2022-03" db="EMBL/GenBank/DDBJ databases">
        <title>Aurantimonas Liuensis sp. Nov., isolated from the hadal seawater of the Mariana Trench.</title>
        <authorList>
            <person name="Liu R."/>
        </authorList>
    </citation>
    <scope>NUCLEOTIDE SEQUENCE</scope>
    <source>
        <strain evidence="3">LRZ36</strain>
    </source>
</reference>
<name>A0A9X2KGC1_9HYPH</name>
<accession>A0A9X2KGC1</accession>
<dbReference type="PRINTS" id="PR01438">
    <property type="entry name" value="UNVRSLSTRESS"/>
</dbReference>
<dbReference type="EMBL" id="JALHBS010000086">
    <property type="protein sequence ID" value="MCP3056291.1"/>
    <property type="molecule type" value="Genomic_DNA"/>
</dbReference>
<dbReference type="InterPro" id="IPR006015">
    <property type="entry name" value="Universal_stress_UspA"/>
</dbReference>
<dbReference type="InterPro" id="IPR014729">
    <property type="entry name" value="Rossmann-like_a/b/a_fold"/>
</dbReference>
<keyword evidence="4" id="KW-1185">Reference proteome</keyword>
<organism evidence="3 4">
    <name type="scientific">Aurantimonas marianensis</name>
    <dbReference type="NCBI Taxonomy" id="2920428"/>
    <lineage>
        <taxon>Bacteria</taxon>
        <taxon>Pseudomonadati</taxon>
        <taxon>Pseudomonadota</taxon>
        <taxon>Alphaproteobacteria</taxon>
        <taxon>Hyphomicrobiales</taxon>
        <taxon>Aurantimonadaceae</taxon>
        <taxon>Aurantimonas</taxon>
    </lineage>
</organism>
<evidence type="ECO:0000313" key="3">
    <source>
        <dbReference type="EMBL" id="MCP3056291.1"/>
    </source>
</evidence>
<dbReference type="RefSeq" id="WP_253965100.1">
    <property type="nucleotide sequence ID" value="NZ_JALHBS010000086.1"/>
</dbReference>
<dbReference type="Pfam" id="PF00582">
    <property type="entry name" value="Usp"/>
    <property type="match status" value="1"/>
</dbReference>
<gene>
    <name evidence="3" type="ORF">MJ956_14235</name>
</gene>
<dbReference type="PANTHER" id="PTHR46268">
    <property type="entry name" value="STRESS RESPONSE PROTEIN NHAX"/>
    <property type="match status" value="1"/>
</dbReference>
<dbReference type="PANTHER" id="PTHR46268:SF6">
    <property type="entry name" value="UNIVERSAL STRESS PROTEIN UP12"/>
    <property type="match status" value="1"/>
</dbReference>
<feature type="domain" description="UspA" evidence="2">
    <location>
        <begin position="1"/>
        <end position="147"/>
    </location>
</feature>
<comment type="similarity">
    <text evidence="1">Belongs to the universal stress protein A family.</text>
</comment>
<dbReference type="Gene3D" id="3.40.50.620">
    <property type="entry name" value="HUPs"/>
    <property type="match status" value="1"/>
</dbReference>
<dbReference type="CDD" id="cd00293">
    <property type="entry name" value="USP-like"/>
    <property type="match status" value="1"/>
</dbReference>
<dbReference type="SUPFAM" id="SSF52402">
    <property type="entry name" value="Adenine nucleotide alpha hydrolases-like"/>
    <property type="match status" value="1"/>
</dbReference>
<evidence type="ECO:0000313" key="4">
    <source>
        <dbReference type="Proteomes" id="UP001155220"/>
    </source>
</evidence>
<protein>
    <submittedName>
        <fullName evidence="3">Universal stress protein</fullName>
    </submittedName>
</protein>
<evidence type="ECO:0000256" key="1">
    <source>
        <dbReference type="ARBA" id="ARBA00008791"/>
    </source>
</evidence>
<sequence>MYKTILVPVDGSAMAMRGLDVAAELCRTFGARLITLCIYRHHSPLEASLSMVRARGERQRPDDALKSYASDIANAAKERALEAGVEHVTSYAKRGQPARAIVEFADEHDCDLIVLGARGNGDLEGFLLGSVSHKVASLTRRQCLIVR</sequence>